<dbReference type="Proteomes" id="UP000620156">
    <property type="component" value="Unassembled WGS sequence"/>
</dbReference>
<dbReference type="GO" id="GO:0016042">
    <property type="term" value="P:lipid catabolic process"/>
    <property type="evidence" value="ECO:0007669"/>
    <property type="project" value="InterPro"/>
</dbReference>
<feature type="signal peptide" evidence="1">
    <location>
        <begin position="1"/>
        <end position="29"/>
    </location>
</feature>
<evidence type="ECO:0000313" key="2">
    <source>
        <dbReference type="EMBL" id="GGQ51755.1"/>
    </source>
</evidence>
<dbReference type="PANTHER" id="PTHR32015">
    <property type="entry name" value="FASTING INDUCED LIPASE"/>
    <property type="match status" value="1"/>
</dbReference>
<keyword evidence="3" id="KW-1185">Reference proteome</keyword>
<proteinExistence type="predicted"/>
<dbReference type="RefSeq" id="WP_189216446.1">
    <property type="nucleotide sequence ID" value="NZ_BMQK01000003.1"/>
</dbReference>
<evidence type="ECO:0000313" key="3">
    <source>
        <dbReference type="Proteomes" id="UP000620156"/>
    </source>
</evidence>
<keyword evidence="1" id="KW-0732">Signal</keyword>
<dbReference type="Gene3D" id="3.40.50.1820">
    <property type="entry name" value="alpha/beta hydrolase"/>
    <property type="match status" value="1"/>
</dbReference>
<dbReference type="InterPro" id="IPR002918">
    <property type="entry name" value="Lipase_EstA/Esterase_EstB"/>
</dbReference>
<organism evidence="2 3">
    <name type="scientific">Streptomyces ruber</name>
    <dbReference type="NCBI Taxonomy" id="83378"/>
    <lineage>
        <taxon>Bacteria</taxon>
        <taxon>Bacillati</taxon>
        <taxon>Actinomycetota</taxon>
        <taxon>Actinomycetes</taxon>
        <taxon>Kitasatosporales</taxon>
        <taxon>Streptomycetaceae</taxon>
        <taxon>Streptomyces</taxon>
    </lineage>
</organism>
<protein>
    <submittedName>
        <fullName evidence="2">Lipase</fullName>
    </submittedName>
</protein>
<accession>A0A918EQQ5</accession>
<reference evidence="2" key="1">
    <citation type="journal article" date="2014" name="Int. J. Syst. Evol. Microbiol.">
        <title>Complete genome sequence of Corynebacterium casei LMG S-19264T (=DSM 44701T), isolated from a smear-ripened cheese.</title>
        <authorList>
            <consortium name="US DOE Joint Genome Institute (JGI-PGF)"/>
            <person name="Walter F."/>
            <person name="Albersmeier A."/>
            <person name="Kalinowski J."/>
            <person name="Ruckert C."/>
        </authorList>
    </citation>
    <scope>NUCLEOTIDE SEQUENCE</scope>
    <source>
        <strain evidence="2">JCM 3131</strain>
    </source>
</reference>
<gene>
    <name evidence="2" type="ORF">GCM10010145_21370</name>
</gene>
<feature type="chain" id="PRO_5037573524" evidence="1">
    <location>
        <begin position="30"/>
        <end position="286"/>
    </location>
</feature>
<dbReference type="Pfam" id="PF01674">
    <property type="entry name" value="Lipase_2"/>
    <property type="match status" value="1"/>
</dbReference>
<reference evidence="2" key="2">
    <citation type="submission" date="2020-09" db="EMBL/GenBank/DDBJ databases">
        <authorList>
            <person name="Sun Q."/>
            <person name="Ohkuma M."/>
        </authorList>
    </citation>
    <scope>NUCLEOTIDE SEQUENCE</scope>
    <source>
        <strain evidence="2">JCM 3131</strain>
    </source>
</reference>
<dbReference type="SUPFAM" id="SSF53474">
    <property type="entry name" value="alpha/beta-Hydrolases"/>
    <property type="match status" value="1"/>
</dbReference>
<dbReference type="AlphaFoldDB" id="A0A918EQQ5"/>
<sequence>MARLFPHALRTLLAAAVLTGAALTGTAQAVPVKEARGAWNDYRCRPSAAHPRPVVLVHGTGSNSATNWPVLAPDLARRGYCVFSLDYGQVGLPGIGGLGPIERSAGELRTFVDRVLSLTGARQVDVIGQSQGGMMPRYYLKFLGGAAKVHHFIGIAPSNHGSTLNGLAPLVRAIAPTDPPAPTAFPALPQQVAGSPFMEKLNAGGDTVPGVHYTVISTRYDIVVTPYQSQFLRGPDVRNVLIQDLCPADLSDHISLGTTDRITHHEIRNVLDPAHATPTTCASALQ</sequence>
<dbReference type="GO" id="GO:0016298">
    <property type="term" value="F:lipase activity"/>
    <property type="evidence" value="ECO:0007669"/>
    <property type="project" value="TreeGrafter"/>
</dbReference>
<dbReference type="EMBL" id="BMQK01000003">
    <property type="protein sequence ID" value="GGQ51755.1"/>
    <property type="molecule type" value="Genomic_DNA"/>
</dbReference>
<dbReference type="InterPro" id="IPR029058">
    <property type="entry name" value="AB_hydrolase_fold"/>
</dbReference>
<comment type="caution">
    <text evidence="2">The sequence shown here is derived from an EMBL/GenBank/DDBJ whole genome shotgun (WGS) entry which is preliminary data.</text>
</comment>
<dbReference type="PANTHER" id="PTHR32015:SF1">
    <property type="entry name" value="LIPASE"/>
    <property type="match status" value="1"/>
</dbReference>
<evidence type="ECO:0000256" key="1">
    <source>
        <dbReference type="SAM" id="SignalP"/>
    </source>
</evidence>
<name>A0A918EQQ5_9ACTN</name>